<keyword evidence="5" id="KW-1185">Reference proteome</keyword>
<dbReference type="InterPro" id="IPR051311">
    <property type="entry name" value="DedA_domain"/>
</dbReference>
<dbReference type="SUPFAM" id="SSF48317">
    <property type="entry name" value="Acid phosphatase/Vanadium-dependent haloperoxidase"/>
    <property type="match status" value="1"/>
</dbReference>
<feature type="transmembrane region" description="Helical" evidence="2">
    <location>
        <begin position="313"/>
        <end position="329"/>
    </location>
</feature>
<dbReference type="CDD" id="cd03392">
    <property type="entry name" value="PAP2_like_2"/>
    <property type="match status" value="1"/>
</dbReference>
<feature type="transmembrane region" description="Helical" evidence="2">
    <location>
        <begin position="407"/>
        <end position="428"/>
    </location>
</feature>
<feature type="transmembrane region" description="Helical" evidence="2">
    <location>
        <begin position="182"/>
        <end position="201"/>
    </location>
</feature>
<evidence type="ECO:0000256" key="1">
    <source>
        <dbReference type="ARBA" id="ARBA00010792"/>
    </source>
</evidence>
<feature type="transmembrane region" description="Helical" evidence="2">
    <location>
        <begin position="231"/>
        <end position="251"/>
    </location>
</feature>
<feature type="transmembrane region" description="Helical" evidence="2">
    <location>
        <begin position="288"/>
        <end position="306"/>
    </location>
</feature>
<feature type="transmembrane region" description="Helical" evidence="2">
    <location>
        <begin position="381"/>
        <end position="401"/>
    </location>
</feature>
<dbReference type="Proteomes" id="UP001596108">
    <property type="component" value="Unassembled WGS sequence"/>
</dbReference>
<dbReference type="PANTHER" id="PTHR42709:SF9">
    <property type="entry name" value="ALKALINE PHOSPHATASE LIKE PROTEIN"/>
    <property type="match status" value="1"/>
</dbReference>
<sequence>MREGREKRMSFLSDMITRLLEHYGYVILFGSLLLEMLALPLPGEIIMTYAGLIVHEGKLNWLLSILTGGAGATIGMTIAYWIGYRLGNPFFEKYGSRVHFGPEKLSSLSRWFGRYGNKMLFIAYFIPGVRHLTGYFSGTTRLSFRKYALFAYSGAFFWVSLFITLGKLLGPKWEQYHHAINRYMLIAGLLSASAYLLYVFYKKHKQRIRERLDKWLDKSIRQYHSIGKVKFIIIAAAATFIALFTFMIGLIEDFMADEFTRFDEIGNLIIRQTFGDGWVQTMNHWNSFGSNPSLLVLCALTIIWIWIKGKDRLFTIAFYVAVVVGGEALDEGLRRLFHRIGPTGDIATFPSEHALMALTVFGFTGYLLVRRHENAKSRIIVVMMISLICLMTGISGIYLGSEYASDVVVGYVFGGLWISLNVVLIEIFRMMRRSNHGWRNTKMAT</sequence>
<feature type="transmembrane region" description="Helical" evidence="2">
    <location>
        <begin position="20"/>
        <end position="41"/>
    </location>
</feature>
<dbReference type="Gene3D" id="1.20.144.10">
    <property type="entry name" value="Phosphatidic acid phosphatase type 2/haloperoxidase"/>
    <property type="match status" value="1"/>
</dbReference>
<comment type="similarity">
    <text evidence="1">Belongs to the DedA family.</text>
</comment>
<name>A0ABW0R0J5_9BACL</name>
<feature type="transmembrane region" description="Helical" evidence="2">
    <location>
        <begin position="349"/>
        <end position="369"/>
    </location>
</feature>
<protein>
    <submittedName>
        <fullName evidence="4">Bifunctional DedA family/phosphatase PAP2 family protein</fullName>
    </submittedName>
</protein>
<dbReference type="SMART" id="SM00014">
    <property type="entry name" value="acidPPc"/>
    <property type="match status" value="1"/>
</dbReference>
<comment type="caution">
    <text evidence="4">The sequence shown here is derived from an EMBL/GenBank/DDBJ whole genome shotgun (WGS) entry which is preliminary data.</text>
</comment>
<proteinExistence type="inferred from homology"/>
<reference evidence="5" key="1">
    <citation type="journal article" date="2019" name="Int. J. Syst. Evol. Microbiol.">
        <title>The Global Catalogue of Microorganisms (GCM) 10K type strain sequencing project: providing services to taxonomists for standard genome sequencing and annotation.</title>
        <authorList>
            <consortium name="The Broad Institute Genomics Platform"/>
            <consortium name="The Broad Institute Genome Sequencing Center for Infectious Disease"/>
            <person name="Wu L."/>
            <person name="Ma J."/>
        </authorList>
    </citation>
    <scope>NUCLEOTIDE SEQUENCE [LARGE SCALE GENOMIC DNA]</scope>
    <source>
        <strain evidence="5">CGMCC 1.18578</strain>
    </source>
</reference>
<keyword evidence="2" id="KW-0472">Membrane</keyword>
<evidence type="ECO:0000313" key="5">
    <source>
        <dbReference type="Proteomes" id="UP001596108"/>
    </source>
</evidence>
<dbReference type="EMBL" id="JBHSNC010000038">
    <property type="protein sequence ID" value="MFC5530276.1"/>
    <property type="molecule type" value="Genomic_DNA"/>
</dbReference>
<dbReference type="InterPro" id="IPR032816">
    <property type="entry name" value="VTT_dom"/>
</dbReference>
<dbReference type="PANTHER" id="PTHR42709">
    <property type="entry name" value="ALKALINE PHOSPHATASE LIKE PROTEIN"/>
    <property type="match status" value="1"/>
</dbReference>
<evidence type="ECO:0000313" key="4">
    <source>
        <dbReference type="EMBL" id="MFC5530276.1"/>
    </source>
</evidence>
<keyword evidence="2" id="KW-1133">Transmembrane helix</keyword>
<dbReference type="Pfam" id="PF01569">
    <property type="entry name" value="PAP2"/>
    <property type="match status" value="1"/>
</dbReference>
<feature type="transmembrane region" description="Helical" evidence="2">
    <location>
        <begin position="149"/>
        <end position="170"/>
    </location>
</feature>
<dbReference type="RefSeq" id="WP_378112215.1">
    <property type="nucleotide sequence ID" value="NZ_JBHSNC010000038.1"/>
</dbReference>
<dbReference type="InterPro" id="IPR036938">
    <property type="entry name" value="PAP2/HPO_sf"/>
</dbReference>
<feature type="domain" description="Phosphatidic acid phosphatase type 2/haloperoxidase" evidence="3">
    <location>
        <begin position="316"/>
        <end position="422"/>
    </location>
</feature>
<dbReference type="Pfam" id="PF09335">
    <property type="entry name" value="VTT_dom"/>
    <property type="match status" value="1"/>
</dbReference>
<feature type="transmembrane region" description="Helical" evidence="2">
    <location>
        <begin position="61"/>
        <end position="83"/>
    </location>
</feature>
<gene>
    <name evidence="4" type="ORF">ACFPQ4_12635</name>
</gene>
<keyword evidence="2" id="KW-0812">Transmembrane</keyword>
<evidence type="ECO:0000259" key="3">
    <source>
        <dbReference type="SMART" id="SM00014"/>
    </source>
</evidence>
<organism evidence="4 5">
    <name type="scientific">Cohnella yongneupensis</name>
    <dbReference type="NCBI Taxonomy" id="425006"/>
    <lineage>
        <taxon>Bacteria</taxon>
        <taxon>Bacillati</taxon>
        <taxon>Bacillota</taxon>
        <taxon>Bacilli</taxon>
        <taxon>Bacillales</taxon>
        <taxon>Paenibacillaceae</taxon>
        <taxon>Cohnella</taxon>
    </lineage>
</organism>
<dbReference type="InterPro" id="IPR000326">
    <property type="entry name" value="PAP2/HPO"/>
</dbReference>
<evidence type="ECO:0000256" key="2">
    <source>
        <dbReference type="SAM" id="Phobius"/>
    </source>
</evidence>
<accession>A0ABW0R0J5</accession>